<evidence type="ECO:0000313" key="2">
    <source>
        <dbReference type="EMBL" id="ECG1660235.1"/>
    </source>
</evidence>
<accession>A0A3U3HLE7</accession>
<dbReference type="AlphaFoldDB" id="A0A3U3HLE7"/>
<reference evidence="2" key="1">
    <citation type="submission" date="2018-09" db="EMBL/GenBank/DDBJ databases">
        <authorList>
            <person name="Ashton P.M."/>
            <person name="Dallman T."/>
            <person name="Nair S."/>
            <person name="De Pinna E."/>
            <person name="Peters T."/>
            <person name="Grant K."/>
        </authorList>
    </citation>
    <scope>NUCLEOTIDE SEQUENCE</scope>
    <source>
        <strain evidence="2">600707</strain>
    </source>
</reference>
<name>A0A3U3HLE7_SALET</name>
<feature type="compositionally biased region" description="Basic and acidic residues" evidence="1">
    <location>
        <begin position="272"/>
        <end position="291"/>
    </location>
</feature>
<comment type="caution">
    <text evidence="2">The sequence shown here is derived from an EMBL/GenBank/DDBJ whole genome shotgun (WGS) entry which is preliminary data.</text>
</comment>
<sequence>KNQYSILWVEHQDKGRLELNFVIPNMELQTGKRLQPYYDRADRPRIDAWQTLVNHHYGLHDPNAPENRRTLTLSDNLPETKQAIAEGVTRGIDALYHAGEIKGRQDVIQALTEAGLEVVRVTRSSISIADPNGGRNIRLKGAFYEQSFTDGRGVREKAERESRIYRENAEQRVQEARRVCQRGCDLKRDENQRRYSPVHSLDREIAGKTPGRGERGDDAAQEGRVKAGREYGHDVTGDSLSPVYREWRDALVSWRADTGEPGRNQDTGRNIAETEREDMGRGVCAGREKEISGPSVREIGNGDSLSGEGLGTTDGVTQSDGAGKTFAERIRATATGLYAAAERMGERLRGIAEDVFAYATGQRDAERAGHAVESAGAALERADRTLEPVIQRELEIREERLIQEREHALSLERERQPEIQERTLDGPSLGW</sequence>
<proteinExistence type="predicted"/>
<feature type="non-terminal residue" evidence="2">
    <location>
        <position position="1"/>
    </location>
</feature>
<dbReference type="NCBIfam" id="NF047848">
    <property type="entry name" value="relax_MbeA_E1"/>
    <property type="match status" value="1"/>
</dbReference>
<organism evidence="2">
    <name type="scientific">Salmonella enterica I</name>
    <dbReference type="NCBI Taxonomy" id="59201"/>
    <lineage>
        <taxon>Bacteria</taxon>
        <taxon>Pseudomonadati</taxon>
        <taxon>Pseudomonadota</taxon>
        <taxon>Gammaproteobacteria</taxon>
        <taxon>Enterobacterales</taxon>
        <taxon>Enterobacteriaceae</taxon>
        <taxon>Salmonella</taxon>
    </lineage>
</organism>
<feature type="region of interest" description="Disordered" evidence="1">
    <location>
        <begin position="192"/>
        <end position="225"/>
    </location>
</feature>
<gene>
    <name evidence="2" type="ORF">D4Z17_24655</name>
</gene>
<protein>
    <submittedName>
        <fullName evidence="2">Nuclease</fullName>
    </submittedName>
</protein>
<feature type="region of interest" description="Disordered" evidence="1">
    <location>
        <begin position="258"/>
        <end position="321"/>
    </location>
</feature>
<dbReference type="EMBL" id="AAINMJ010000052">
    <property type="protein sequence ID" value="ECG1660235.1"/>
    <property type="molecule type" value="Genomic_DNA"/>
</dbReference>
<feature type="compositionally biased region" description="Basic and acidic residues" evidence="1">
    <location>
        <begin position="408"/>
        <end position="424"/>
    </location>
</feature>
<feature type="compositionally biased region" description="Basic and acidic residues" evidence="1">
    <location>
        <begin position="200"/>
        <end position="225"/>
    </location>
</feature>
<evidence type="ECO:0000256" key="1">
    <source>
        <dbReference type="SAM" id="MobiDB-lite"/>
    </source>
</evidence>
<feature type="region of interest" description="Disordered" evidence="1">
    <location>
        <begin position="408"/>
        <end position="431"/>
    </location>
</feature>